<evidence type="ECO:0000313" key="3">
    <source>
        <dbReference type="Proteomes" id="UP000502415"/>
    </source>
</evidence>
<dbReference type="AlphaFoldDB" id="A0A7Z2ZT56"/>
<evidence type="ECO:0008006" key="4">
    <source>
        <dbReference type="Google" id="ProtNLM"/>
    </source>
</evidence>
<accession>A0A7Z2ZT56</accession>
<dbReference type="KEGG" id="mfy:HH212_14045"/>
<dbReference type="EMBL" id="CP051685">
    <property type="protein sequence ID" value="QJE01014.1"/>
    <property type="molecule type" value="Genomic_DNA"/>
</dbReference>
<proteinExistence type="predicted"/>
<feature type="signal peptide" evidence="1">
    <location>
        <begin position="1"/>
        <end position="19"/>
    </location>
</feature>
<keyword evidence="3" id="KW-1185">Reference proteome</keyword>
<reference evidence="2 3" key="1">
    <citation type="submission" date="2020-04" db="EMBL/GenBank/DDBJ databases">
        <title>Genome sequencing of novel species.</title>
        <authorList>
            <person name="Heo J."/>
            <person name="Kim S.-J."/>
            <person name="Kim J.-S."/>
            <person name="Hong S.-B."/>
            <person name="Kwon S.-W."/>
        </authorList>
    </citation>
    <scope>NUCLEOTIDE SEQUENCE [LARGE SCALE GENOMIC DNA]</scope>
    <source>
        <strain evidence="2 3">GN2-R2</strain>
    </source>
</reference>
<organism evidence="2 3">
    <name type="scientific">Massilia forsythiae</name>
    <dbReference type="NCBI Taxonomy" id="2728020"/>
    <lineage>
        <taxon>Bacteria</taxon>
        <taxon>Pseudomonadati</taxon>
        <taxon>Pseudomonadota</taxon>
        <taxon>Betaproteobacteria</taxon>
        <taxon>Burkholderiales</taxon>
        <taxon>Oxalobacteraceae</taxon>
        <taxon>Telluria group</taxon>
        <taxon>Massilia</taxon>
    </lineage>
</organism>
<dbReference type="RefSeq" id="WP_170203043.1">
    <property type="nucleotide sequence ID" value="NZ_CP051685.1"/>
</dbReference>
<feature type="chain" id="PRO_5031417306" description="Lipoprotein" evidence="1">
    <location>
        <begin position="20"/>
        <end position="162"/>
    </location>
</feature>
<keyword evidence="1" id="KW-0732">Signal</keyword>
<sequence>MKTRMGMGTLCAFPLLACAGTSGVSGLLSDTVTIHAGGHPRLAPAASVTYRASCKEASYSLAFDRSAKAVRFQAESDTDTPAPVDLSTSPLGHALLGNNLYGKLATACGQPGLYLFFLGYKVTPGGARPVSYTVIIDKGGNLDSDDGLHDEKEEYVLNKRME</sequence>
<gene>
    <name evidence="2" type="ORF">HH212_14045</name>
</gene>
<evidence type="ECO:0000313" key="2">
    <source>
        <dbReference type="EMBL" id="QJE01014.1"/>
    </source>
</evidence>
<evidence type="ECO:0000256" key="1">
    <source>
        <dbReference type="SAM" id="SignalP"/>
    </source>
</evidence>
<dbReference type="Proteomes" id="UP000502415">
    <property type="component" value="Chromosome"/>
</dbReference>
<protein>
    <recommendedName>
        <fullName evidence="4">Lipoprotein</fullName>
    </recommendedName>
</protein>
<name>A0A7Z2ZT56_9BURK</name>